<dbReference type="Proteomes" id="UP000012174">
    <property type="component" value="Unassembled WGS sequence"/>
</dbReference>
<name>M7SXT4_EUTLA</name>
<dbReference type="OrthoDB" id="424402at2759"/>
<dbReference type="OMA" id="CKMITVA"/>
<organism evidence="2 3">
    <name type="scientific">Eutypa lata (strain UCR-EL1)</name>
    <name type="common">Grapevine dieback disease fungus</name>
    <name type="synonym">Eutypa armeniacae</name>
    <dbReference type="NCBI Taxonomy" id="1287681"/>
    <lineage>
        <taxon>Eukaryota</taxon>
        <taxon>Fungi</taxon>
        <taxon>Dikarya</taxon>
        <taxon>Ascomycota</taxon>
        <taxon>Pezizomycotina</taxon>
        <taxon>Sordariomycetes</taxon>
        <taxon>Xylariomycetidae</taxon>
        <taxon>Xylariales</taxon>
        <taxon>Diatrypaceae</taxon>
        <taxon>Eutypa</taxon>
    </lineage>
</organism>
<dbReference type="HOGENOM" id="CLU_057902_3_0_1"/>
<dbReference type="AlphaFoldDB" id="M7SXT4"/>
<feature type="region of interest" description="Disordered" evidence="1">
    <location>
        <begin position="1"/>
        <end position="47"/>
    </location>
</feature>
<keyword evidence="3" id="KW-1185">Reference proteome</keyword>
<evidence type="ECO:0000256" key="1">
    <source>
        <dbReference type="SAM" id="MobiDB-lite"/>
    </source>
</evidence>
<evidence type="ECO:0008006" key="4">
    <source>
        <dbReference type="Google" id="ProtNLM"/>
    </source>
</evidence>
<dbReference type="KEGG" id="ela:UCREL1_10677"/>
<reference evidence="3" key="1">
    <citation type="journal article" date="2013" name="Genome Announc.">
        <title>Draft genome sequence of the grapevine dieback fungus Eutypa lata UCR-EL1.</title>
        <authorList>
            <person name="Blanco-Ulate B."/>
            <person name="Rolshausen P.E."/>
            <person name="Cantu D."/>
        </authorList>
    </citation>
    <scope>NUCLEOTIDE SEQUENCE [LARGE SCALE GENOMIC DNA]</scope>
    <source>
        <strain evidence="3">UCR-EL1</strain>
    </source>
</reference>
<evidence type="ECO:0000313" key="2">
    <source>
        <dbReference type="EMBL" id="EMR62381.1"/>
    </source>
</evidence>
<protein>
    <recommendedName>
        <fullName evidence="4">DNA/RNA-binding protein Alba-like domain-containing protein</fullName>
    </recommendedName>
</protein>
<proteinExistence type="predicted"/>
<dbReference type="EMBL" id="KB707434">
    <property type="protein sequence ID" value="EMR62381.1"/>
    <property type="molecule type" value="Genomic_DNA"/>
</dbReference>
<dbReference type="eggNOG" id="ENOG502SW4P">
    <property type="taxonomic scope" value="Eukaryota"/>
</dbReference>
<feature type="compositionally biased region" description="Basic and acidic residues" evidence="1">
    <location>
        <begin position="166"/>
        <end position="180"/>
    </location>
</feature>
<sequence>MAAPARPPKQQSTNAPPTPKRKRAADTSNSPAMSEEPSSKKVRLGESLNLPSQSEIAAANSMEGKYDIQLQNVISSSKIQNRVIAVLQHIGGGATPTSTSTSTSTTSDTKHKTKISVLRAKAADAGKLITIAEIAKRELEKEKDVATTTELRWFQYIALGEEIKERPRDQGKKKTTKDGDTAMDDDCDDDDDDDGDFETMKTPFERAIEKQPLIRGTPVMSLFLSRVPIEELKKKYGEQTNASPI</sequence>
<feature type="compositionally biased region" description="Acidic residues" evidence="1">
    <location>
        <begin position="181"/>
        <end position="197"/>
    </location>
</feature>
<feature type="region of interest" description="Disordered" evidence="1">
    <location>
        <begin position="166"/>
        <end position="199"/>
    </location>
</feature>
<evidence type="ECO:0000313" key="3">
    <source>
        <dbReference type="Proteomes" id="UP000012174"/>
    </source>
</evidence>
<accession>M7SXT4</accession>
<gene>
    <name evidence="2" type="ORF">UCREL1_10677</name>
</gene>